<dbReference type="EMBL" id="JAWXXX010000001">
    <property type="protein sequence ID" value="MDX5894420.1"/>
    <property type="molecule type" value="Genomic_DNA"/>
</dbReference>
<reference evidence="3 5" key="1">
    <citation type="submission" date="2014-03" db="EMBL/GenBank/DDBJ databases">
        <title>Complete genome sequence of the Radio-Resistant Rubrobacter radiotolerans RSPS-4.</title>
        <authorList>
            <person name="Egas C.C."/>
            <person name="Barroso C.C."/>
            <person name="Froufe H.J.C."/>
            <person name="Pacheco J.J."/>
            <person name="Albuquerque L.L."/>
            <person name="da Costa M.M.S."/>
        </authorList>
    </citation>
    <scope>NUCLEOTIDE SEQUENCE [LARGE SCALE GENOMIC DNA]</scope>
    <source>
        <strain evidence="3 5">RSPS-4</strain>
    </source>
</reference>
<dbReference type="SUPFAM" id="SSF46894">
    <property type="entry name" value="C-terminal effector domain of the bipartite response regulators"/>
    <property type="match status" value="1"/>
</dbReference>
<evidence type="ECO:0000313" key="5">
    <source>
        <dbReference type="Proteomes" id="UP000025229"/>
    </source>
</evidence>
<organism evidence="3 5">
    <name type="scientific">Rubrobacter radiotolerans</name>
    <name type="common">Arthrobacter radiotolerans</name>
    <dbReference type="NCBI Taxonomy" id="42256"/>
    <lineage>
        <taxon>Bacteria</taxon>
        <taxon>Bacillati</taxon>
        <taxon>Actinomycetota</taxon>
        <taxon>Rubrobacteria</taxon>
        <taxon>Rubrobacterales</taxon>
        <taxon>Rubrobacteraceae</taxon>
        <taxon>Rubrobacter</taxon>
    </lineage>
</organism>
<reference evidence="4" key="2">
    <citation type="submission" date="2023-11" db="EMBL/GenBank/DDBJ databases">
        <title>MicrobeMod: A computational toolkit for identifying prokaryotic methylation and restriction-modification with nanopore sequencing.</title>
        <authorList>
            <person name="Crits-Christoph A."/>
            <person name="Kang S.C."/>
            <person name="Lee H."/>
            <person name="Ostrov N."/>
        </authorList>
    </citation>
    <scope>NUCLEOTIDE SEQUENCE</scope>
    <source>
        <strain evidence="4">ATCC 51242</strain>
    </source>
</reference>
<dbReference type="EMBL" id="CP007514">
    <property type="protein sequence ID" value="AHY47014.1"/>
    <property type="molecule type" value="Genomic_DNA"/>
</dbReference>
<dbReference type="InterPro" id="IPR016032">
    <property type="entry name" value="Sig_transdc_resp-reg_C-effctor"/>
</dbReference>
<dbReference type="Proteomes" id="UP001281130">
    <property type="component" value="Unassembled WGS sequence"/>
</dbReference>
<evidence type="ECO:0000256" key="1">
    <source>
        <dbReference type="ARBA" id="ARBA00023125"/>
    </source>
</evidence>
<dbReference type="eggNOG" id="COG2197">
    <property type="taxonomic scope" value="Bacteria"/>
</dbReference>
<dbReference type="PROSITE" id="PS50043">
    <property type="entry name" value="HTH_LUXR_2"/>
    <property type="match status" value="1"/>
</dbReference>
<dbReference type="PRINTS" id="PR00038">
    <property type="entry name" value="HTHLUXR"/>
</dbReference>
<dbReference type="Proteomes" id="UP000025229">
    <property type="component" value="Chromosome"/>
</dbReference>
<dbReference type="HOGENOM" id="CLU_000445_90_8_11"/>
<dbReference type="OrthoDB" id="9808843at2"/>
<feature type="domain" description="HTH luxR-type" evidence="2">
    <location>
        <begin position="144"/>
        <end position="209"/>
    </location>
</feature>
<dbReference type="AlphaFoldDB" id="A0A023X4P0"/>
<dbReference type="InterPro" id="IPR000792">
    <property type="entry name" value="Tscrpt_reg_LuxR_C"/>
</dbReference>
<dbReference type="KEGG" id="rrd:RradSPS_1731"/>
<dbReference type="STRING" id="42256.RradSPS_1731"/>
<dbReference type="PANTHER" id="PTHR43214">
    <property type="entry name" value="TWO-COMPONENT RESPONSE REGULATOR"/>
    <property type="match status" value="1"/>
</dbReference>
<gene>
    <name evidence="3" type="ORF">RradSPS_1731</name>
    <name evidence="4" type="ORF">SIL72_10320</name>
</gene>
<dbReference type="GO" id="GO:0003677">
    <property type="term" value="F:DNA binding"/>
    <property type="evidence" value="ECO:0007669"/>
    <property type="project" value="UniProtKB-KW"/>
</dbReference>
<name>A0A023X4P0_RUBRA</name>
<dbReference type="CDD" id="cd06170">
    <property type="entry name" value="LuxR_C_like"/>
    <property type="match status" value="1"/>
</dbReference>
<dbReference type="Gene3D" id="1.10.10.10">
    <property type="entry name" value="Winged helix-like DNA-binding domain superfamily/Winged helix DNA-binding domain"/>
    <property type="match status" value="1"/>
</dbReference>
<keyword evidence="1 3" id="KW-0238">DNA-binding</keyword>
<dbReference type="Gene3D" id="3.40.50.2300">
    <property type="match status" value="1"/>
</dbReference>
<sequence length="209" mass="23116">MQRGEIREVKEVSGRTLGVLWLVCPYPVLARGLAAILFDHALVRVGGTVPEGEAPRCVLVCATDVEETRERVRRVRASAPEVPTVVFGLSQNLPIVRAALREGARGFVHGEMEPSQIVRALTFAAEGEIVVPRNLLKDLFSEDDSVNLEDLTQRQLEILRHVADGMTNSQIGAKLFLSESTIKQHLRSAYKTLKVSNRTEAARLVRGRI</sequence>
<dbReference type="Pfam" id="PF00196">
    <property type="entry name" value="GerE"/>
    <property type="match status" value="1"/>
</dbReference>
<evidence type="ECO:0000259" key="2">
    <source>
        <dbReference type="PROSITE" id="PS50043"/>
    </source>
</evidence>
<evidence type="ECO:0000313" key="4">
    <source>
        <dbReference type="EMBL" id="MDX5894420.1"/>
    </source>
</evidence>
<accession>A0A023X4P0</accession>
<dbReference type="RefSeq" id="WP_051589613.1">
    <property type="nucleotide sequence ID" value="NZ_CP007514.1"/>
</dbReference>
<protein>
    <submittedName>
        <fullName evidence="3">Response regulator containing a CheY-like receiver domain and an HTH DNA-binding domain</fullName>
    </submittedName>
    <submittedName>
        <fullName evidence="4">Response regulator transcription factor</fullName>
    </submittedName>
</protein>
<proteinExistence type="predicted"/>
<dbReference type="InterPro" id="IPR036388">
    <property type="entry name" value="WH-like_DNA-bd_sf"/>
</dbReference>
<dbReference type="InterPro" id="IPR039420">
    <property type="entry name" value="WalR-like"/>
</dbReference>
<dbReference type="GO" id="GO:0006355">
    <property type="term" value="P:regulation of DNA-templated transcription"/>
    <property type="evidence" value="ECO:0007669"/>
    <property type="project" value="InterPro"/>
</dbReference>
<evidence type="ECO:0000313" key="3">
    <source>
        <dbReference type="EMBL" id="AHY47014.1"/>
    </source>
</evidence>
<dbReference type="SMART" id="SM00421">
    <property type="entry name" value="HTH_LUXR"/>
    <property type="match status" value="1"/>
</dbReference>
<keyword evidence="5" id="KW-1185">Reference proteome</keyword>